<dbReference type="RefSeq" id="WP_126601653.1">
    <property type="nucleotide sequence ID" value="NZ_BIFQ01000002.1"/>
</dbReference>
<accession>A0A401ZR28</accession>
<proteinExistence type="predicted"/>
<keyword evidence="2" id="KW-1185">Reference proteome</keyword>
<dbReference type="OrthoDB" id="954402at2"/>
<comment type="caution">
    <text evidence="1">The sequence shown here is derived from an EMBL/GenBank/DDBJ whole genome shotgun (WGS) entry which is preliminary data.</text>
</comment>
<reference evidence="2" key="1">
    <citation type="submission" date="2018-12" db="EMBL/GenBank/DDBJ databases">
        <title>Tengunoibacter tsumagoiensis gen. nov., sp. nov., Dictyobacter kobayashii sp. nov., D. alpinus sp. nov., and D. joshuensis sp. nov. and description of Dictyobacteraceae fam. nov. within the order Ktedonobacterales isolated from Tengu-no-mugimeshi.</title>
        <authorList>
            <person name="Wang C.M."/>
            <person name="Zheng Y."/>
            <person name="Sakai Y."/>
            <person name="Toyoda A."/>
            <person name="Minakuchi Y."/>
            <person name="Abe K."/>
            <person name="Yokota A."/>
            <person name="Yabe S."/>
        </authorList>
    </citation>
    <scope>NUCLEOTIDE SEQUENCE [LARGE SCALE GENOMIC DNA]</scope>
    <source>
        <strain evidence="2">S-27</strain>
    </source>
</reference>
<organism evidence="1 2">
    <name type="scientific">Dictyobacter aurantiacus</name>
    <dbReference type="NCBI Taxonomy" id="1936993"/>
    <lineage>
        <taxon>Bacteria</taxon>
        <taxon>Bacillati</taxon>
        <taxon>Chloroflexota</taxon>
        <taxon>Ktedonobacteria</taxon>
        <taxon>Ktedonobacterales</taxon>
        <taxon>Dictyobacteraceae</taxon>
        <taxon>Dictyobacter</taxon>
    </lineage>
</organism>
<protein>
    <submittedName>
        <fullName evidence="1">Uncharacterized protein</fullName>
    </submittedName>
</protein>
<gene>
    <name evidence="1" type="ORF">KDAU_65630</name>
</gene>
<dbReference type="Proteomes" id="UP000287224">
    <property type="component" value="Unassembled WGS sequence"/>
</dbReference>
<name>A0A401ZR28_9CHLR</name>
<evidence type="ECO:0000313" key="2">
    <source>
        <dbReference type="Proteomes" id="UP000287224"/>
    </source>
</evidence>
<dbReference type="AlphaFoldDB" id="A0A401ZR28"/>
<dbReference type="EMBL" id="BIFQ01000002">
    <property type="protein sequence ID" value="GCE09234.1"/>
    <property type="molecule type" value="Genomic_DNA"/>
</dbReference>
<sequence>MAALLHFPDRIFSIWKYTISHRQLILRSVKDKERGISTRVDILFKSVAWMSLPISFSDLRVDAASPEQVEFMTTSSGAILQDTEKLFVLRGKSSQGYVAASVYAFDESTREFDEPDIWGNLSFYAPEYSERTPEEWRQLGYSNGRRLRKASPDTDENFLHQIIKDCLLGLEISVEQASIDAFIEGMDAGYTQRAR</sequence>
<evidence type="ECO:0000313" key="1">
    <source>
        <dbReference type="EMBL" id="GCE09234.1"/>
    </source>
</evidence>